<dbReference type="RefSeq" id="WP_132044575.1">
    <property type="nucleotide sequence ID" value="NZ_JARWMY010000001.1"/>
</dbReference>
<name>A0A7X4W0V2_9GAMM</name>
<comment type="caution">
    <text evidence="3">The sequence shown here is derived from an EMBL/GenBank/DDBJ whole genome shotgun (WGS) entry which is preliminary data.</text>
</comment>
<reference evidence="3 4" key="1">
    <citation type="submission" date="2019-12" db="EMBL/GenBank/DDBJ databases">
        <title>Draft genome sequencing of Halomonas icarensis D1-1.</title>
        <authorList>
            <person name="Pandiyan K."/>
            <person name="Kushwaha P."/>
            <person name="Gowdham M."/>
            <person name="Chakdar H."/>
            <person name="Singh A."/>
            <person name="Kumar M."/>
            <person name="Saxena A.K."/>
        </authorList>
    </citation>
    <scope>NUCLEOTIDE SEQUENCE [LARGE SCALE GENOMIC DNA]</scope>
    <source>
        <strain evidence="3 4">D1-1</strain>
    </source>
</reference>
<dbReference type="PROSITE" id="PS51257">
    <property type="entry name" value="PROKAR_LIPOPROTEIN"/>
    <property type="match status" value="1"/>
</dbReference>
<dbReference type="AlphaFoldDB" id="A0A7X4W0V2"/>
<accession>A0A7X4W0V2</accession>
<feature type="region of interest" description="Disordered" evidence="1">
    <location>
        <begin position="45"/>
        <end position="64"/>
    </location>
</feature>
<dbReference type="EMBL" id="WUTS01000001">
    <property type="protein sequence ID" value="NAW13927.1"/>
    <property type="molecule type" value="Genomic_DNA"/>
</dbReference>
<dbReference type="Proteomes" id="UP000448235">
    <property type="component" value="Unassembled WGS sequence"/>
</dbReference>
<organism evidence="3 4">
    <name type="scientific">Halomonas icarae</name>
    <dbReference type="NCBI Taxonomy" id="2691040"/>
    <lineage>
        <taxon>Bacteria</taxon>
        <taxon>Pseudomonadati</taxon>
        <taxon>Pseudomonadota</taxon>
        <taxon>Gammaproteobacteria</taxon>
        <taxon>Oceanospirillales</taxon>
        <taxon>Halomonadaceae</taxon>
        <taxon>Halomonas</taxon>
    </lineage>
</organism>
<evidence type="ECO:0000313" key="3">
    <source>
        <dbReference type="EMBL" id="NAW13927.1"/>
    </source>
</evidence>
<evidence type="ECO:0000256" key="1">
    <source>
        <dbReference type="SAM" id="MobiDB-lite"/>
    </source>
</evidence>
<sequence length="64" mass="6679">MQRTMTRKLFLALLAGLLALGLAGCEEDQGPAEEAGQEIDQAVEEAGEGVEEMGDAIEDASEGN</sequence>
<feature type="chain" id="PRO_5031222537" evidence="2">
    <location>
        <begin position="24"/>
        <end position="64"/>
    </location>
</feature>
<gene>
    <name evidence="3" type="ORF">GRB80_13855</name>
</gene>
<evidence type="ECO:0000256" key="2">
    <source>
        <dbReference type="SAM" id="SignalP"/>
    </source>
</evidence>
<feature type="signal peptide" evidence="2">
    <location>
        <begin position="1"/>
        <end position="23"/>
    </location>
</feature>
<protein>
    <submittedName>
        <fullName evidence="3">Uncharacterized protein</fullName>
    </submittedName>
</protein>
<proteinExistence type="predicted"/>
<evidence type="ECO:0000313" key="4">
    <source>
        <dbReference type="Proteomes" id="UP000448235"/>
    </source>
</evidence>
<keyword evidence="2" id="KW-0732">Signal</keyword>
<keyword evidence="4" id="KW-1185">Reference proteome</keyword>